<dbReference type="InterPro" id="IPR022398">
    <property type="entry name" value="Peptidase_S8_His-AS"/>
</dbReference>
<dbReference type="InterPro" id="IPR037045">
    <property type="entry name" value="S8pro/Inhibitor_I9_sf"/>
</dbReference>
<dbReference type="GO" id="GO:0006508">
    <property type="term" value="P:proteolysis"/>
    <property type="evidence" value="ECO:0007669"/>
    <property type="project" value="UniProtKB-KW"/>
</dbReference>
<dbReference type="Proteomes" id="UP000218267">
    <property type="component" value="Chromosome"/>
</dbReference>
<dbReference type="InterPro" id="IPR036852">
    <property type="entry name" value="Peptidase_S8/S53_dom_sf"/>
</dbReference>
<reference evidence="10" key="2">
    <citation type="journal article" date="2020" name="Antonie Van Leeuwenhoek">
        <title>Labilibaculum antarcticum sp. nov., a novel facultative anaerobic, psychrotorelant bacterium isolated from marine sediment of Antarctica.</title>
        <authorList>
            <person name="Watanabe M."/>
            <person name="Kojima H."/>
            <person name="Fukui M."/>
        </authorList>
    </citation>
    <scope>NUCLEOTIDE SEQUENCE [LARGE SCALE GENOMIC DNA]</scope>
    <source>
        <strain evidence="10">SPP2</strain>
    </source>
</reference>
<evidence type="ECO:0000256" key="2">
    <source>
        <dbReference type="ARBA" id="ARBA00022670"/>
    </source>
</evidence>
<evidence type="ECO:0000256" key="5">
    <source>
        <dbReference type="PROSITE-ProRule" id="PRU01240"/>
    </source>
</evidence>
<dbReference type="KEGG" id="mbas:ALGA_2041"/>
<dbReference type="InterPro" id="IPR050131">
    <property type="entry name" value="Peptidase_S8_subtilisin-like"/>
</dbReference>
<feature type="active site" description="Charge relay system" evidence="5">
    <location>
        <position position="353"/>
    </location>
</feature>
<feature type="domain" description="Inhibitor I9" evidence="8">
    <location>
        <begin position="42"/>
        <end position="125"/>
    </location>
</feature>
<dbReference type="Gene3D" id="3.40.50.200">
    <property type="entry name" value="Peptidase S8/S53 domain"/>
    <property type="match status" value="1"/>
</dbReference>
<evidence type="ECO:0000313" key="10">
    <source>
        <dbReference type="Proteomes" id="UP000218267"/>
    </source>
</evidence>
<dbReference type="InterPro" id="IPR015500">
    <property type="entry name" value="Peptidase_S8_subtilisin-rel"/>
</dbReference>
<dbReference type="PROSITE" id="PS00136">
    <property type="entry name" value="SUBTILASE_ASP"/>
    <property type="match status" value="1"/>
</dbReference>
<feature type="active site" description="Charge relay system" evidence="5">
    <location>
        <position position="162"/>
    </location>
</feature>
<reference evidence="9 10" key="1">
    <citation type="journal article" date="2018" name="Mar. Genomics">
        <title>Complete genome sequence of Marinifilaceae bacterium strain SPP2, isolated from the Antarctic marine sediment.</title>
        <authorList>
            <person name="Watanabe M."/>
            <person name="Kojima H."/>
            <person name="Fukui M."/>
        </authorList>
    </citation>
    <scope>NUCLEOTIDE SEQUENCE [LARGE SCALE GENOMIC DNA]</scope>
    <source>
        <strain evidence="9 10">SPP2</strain>
    </source>
</reference>
<dbReference type="AlphaFoldDB" id="A0A1Y1CJ30"/>
<keyword evidence="3 5" id="KW-0378">Hydrolase</keyword>
<evidence type="ECO:0000256" key="1">
    <source>
        <dbReference type="ARBA" id="ARBA00011073"/>
    </source>
</evidence>
<accession>A0A1Y1CJ30</accession>
<dbReference type="CDD" id="cd04077">
    <property type="entry name" value="Peptidases_S8_PCSK9_ProteinaseK_like"/>
    <property type="match status" value="1"/>
</dbReference>
<dbReference type="OrthoDB" id="1489355at2"/>
<dbReference type="Pfam" id="PF05922">
    <property type="entry name" value="Inhibitor_I9"/>
    <property type="match status" value="1"/>
</dbReference>
<dbReference type="GO" id="GO:0004252">
    <property type="term" value="F:serine-type endopeptidase activity"/>
    <property type="evidence" value="ECO:0007669"/>
    <property type="project" value="UniProtKB-UniRule"/>
</dbReference>
<dbReference type="GO" id="GO:0005615">
    <property type="term" value="C:extracellular space"/>
    <property type="evidence" value="ECO:0007669"/>
    <property type="project" value="TreeGrafter"/>
</dbReference>
<feature type="active site" description="Charge relay system" evidence="5">
    <location>
        <position position="195"/>
    </location>
</feature>
<dbReference type="InterPro" id="IPR010259">
    <property type="entry name" value="S8pro/Inhibitor_I9"/>
</dbReference>
<dbReference type="PRINTS" id="PR00723">
    <property type="entry name" value="SUBTILISIN"/>
</dbReference>
<dbReference type="InterPro" id="IPR023828">
    <property type="entry name" value="Peptidase_S8_Ser-AS"/>
</dbReference>
<dbReference type="InterPro" id="IPR034193">
    <property type="entry name" value="PCSK9_ProteinaseK-like"/>
</dbReference>
<dbReference type="Gene3D" id="3.30.70.80">
    <property type="entry name" value="Peptidase S8 propeptide/proteinase inhibitor I9"/>
    <property type="match status" value="1"/>
</dbReference>
<evidence type="ECO:0000259" key="7">
    <source>
        <dbReference type="Pfam" id="PF00082"/>
    </source>
</evidence>
<dbReference type="PANTHER" id="PTHR43806:SF11">
    <property type="entry name" value="CEREVISIN-RELATED"/>
    <property type="match status" value="1"/>
</dbReference>
<organism evidence="9 10">
    <name type="scientific">Labilibaculum antarcticum</name>
    <dbReference type="NCBI Taxonomy" id="1717717"/>
    <lineage>
        <taxon>Bacteria</taxon>
        <taxon>Pseudomonadati</taxon>
        <taxon>Bacteroidota</taxon>
        <taxon>Bacteroidia</taxon>
        <taxon>Marinilabiliales</taxon>
        <taxon>Marinifilaceae</taxon>
        <taxon>Labilibaculum</taxon>
    </lineage>
</organism>
<evidence type="ECO:0000259" key="8">
    <source>
        <dbReference type="Pfam" id="PF05922"/>
    </source>
</evidence>
<gene>
    <name evidence="9" type="ORF">ALGA_2041</name>
</gene>
<name>A0A1Y1CJ30_9BACT</name>
<keyword evidence="2 5" id="KW-0645">Protease</keyword>
<dbReference type="PROSITE" id="PS00138">
    <property type="entry name" value="SUBTILASE_SER"/>
    <property type="match status" value="1"/>
</dbReference>
<keyword evidence="10" id="KW-1185">Reference proteome</keyword>
<dbReference type="EMBL" id="AP018042">
    <property type="protein sequence ID" value="BAX80396.1"/>
    <property type="molecule type" value="Genomic_DNA"/>
</dbReference>
<dbReference type="SUPFAM" id="SSF52743">
    <property type="entry name" value="Subtilisin-like"/>
    <property type="match status" value="1"/>
</dbReference>
<keyword evidence="4 5" id="KW-0720">Serine protease</keyword>
<evidence type="ECO:0000256" key="3">
    <source>
        <dbReference type="ARBA" id="ARBA00022801"/>
    </source>
</evidence>
<comment type="similarity">
    <text evidence="1 5 6">Belongs to the peptidase S8 family.</text>
</comment>
<dbReference type="Pfam" id="PF00082">
    <property type="entry name" value="Peptidase_S8"/>
    <property type="match status" value="1"/>
</dbReference>
<feature type="domain" description="Peptidase S8/S53" evidence="7">
    <location>
        <begin position="160"/>
        <end position="363"/>
    </location>
</feature>
<dbReference type="PANTHER" id="PTHR43806">
    <property type="entry name" value="PEPTIDASE S8"/>
    <property type="match status" value="1"/>
</dbReference>
<protein>
    <submittedName>
        <fullName evidence="9">Peptidase S8</fullName>
    </submittedName>
</protein>
<evidence type="ECO:0000313" key="9">
    <source>
        <dbReference type="EMBL" id="BAX80396.1"/>
    </source>
</evidence>
<dbReference type="InterPro" id="IPR023827">
    <property type="entry name" value="Peptidase_S8_Asp-AS"/>
</dbReference>
<dbReference type="PROSITE" id="PS00137">
    <property type="entry name" value="SUBTILASE_HIS"/>
    <property type="match status" value="1"/>
</dbReference>
<dbReference type="PROSITE" id="PS51892">
    <property type="entry name" value="SUBTILASE"/>
    <property type="match status" value="1"/>
</dbReference>
<sequence>MAMAALFAITNCQNDNTADLILNDVDNLELTEAQNGEPIEGQYIVVLNESSVKSANQGSYDEKIAEVKAFANSMFQTKSGSEFEVGFAFASVIKGFSVKTTPDFVEALKSDSRVKYLEQDKIIALKKPGSVPTSEPVSEVIPWGITRVGYGSGVGKTAWIIDSGIDLNHPDLNVDVARSRDFTGSRVGAEDQNGHGTHCAGTVGAIDNEIGVVGVAAGANLVAVRVLDRRGSGSTSGVIAGVDYVASAASPGDAANMSLGGGISIALDDAVYAASQNGIYFALAAGNESDDANNHSPARVNGTYIWTISAMDINDNFAYFSNYGNPPVDFCEPGVSIYSTWKGDAYNTISGTSMAAPHMCGILLMTNGNPVTDGFVNADPDGNADPIGGI</sequence>
<proteinExistence type="inferred from homology"/>
<dbReference type="SUPFAM" id="SSF54897">
    <property type="entry name" value="Protease propeptides/inhibitors"/>
    <property type="match status" value="1"/>
</dbReference>
<dbReference type="InterPro" id="IPR000209">
    <property type="entry name" value="Peptidase_S8/S53_dom"/>
</dbReference>
<evidence type="ECO:0000256" key="6">
    <source>
        <dbReference type="RuleBase" id="RU003355"/>
    </source>
</evidence>
<evidence type="ECO:0000256" key="4">
    <source>
        <dbReference type="ARBA" id="ARBA00022825"/>
    </source>
</evidence>